<reference evidence="1 2" key="1">
    <citation type="journal article" date="2011" name="J. Bacteriol.">
        <title>Complete genome sequence of the Thermophilic Bacterium Exiguobacterium sp. AT1b.</title>
        <authorList>
            <person name="Vishnivetskaya T.A."/>
            <person name="Lucas S."/>
            <person name="Copeland A."/>
            <person name="Lapidus A."/>
            <person name="Glavina Del Rio T."/>
            <person name="Dalin E."/>
            <person name="Tice H."/>
            <person name="Bruce D.C."/>
            <person name="Goodwin L.A."/>
            <person name="Pitluck S."/>
            <person name="Saunders E."/>
            <person name="Brettin T."/>
            <person name="Detter C."/>
            <person name="Han C."/>
            <person name="Larimer F."/>
            <person name="Land M.L."/>
            <person name="Hauser L.J."/>
            <person name="Kyrpides N.C."/>
            <person name="Ovchinnikova G."/>
            <person name="Kathariou S."/>
            <person name="Ramaley R.F."/>
            <person name="Rodrigues D.F."/>
            <person name="Hendrix C."/>
            <person name="Richardson P."/>
            <person name="Tiedje J.M."/>
        </authorList>
    </citation>
    <scope>NUCLEOTIDE SEQUENCE [LARGE SCALE GENOMIC DNA]</scope>
    <source>
        <strain evidence="2">ATCC BAA-1283 / AT1b</strain>
    </source>
</reference>
<dbReference type="EMBL" id="CP001615">
    <property type="protein sequence ID" value="ACQ68949.1"/>
    <property type="molecule type" value="Genomic_DNA"/>
</dbReference>
<keyword evidence="2" id="KW-1185">Reference proteome</keyword>
<dbReference type="HOGENOM" id="CLU_2953636_0_0_9"/>
<dbReference type="AlphaFoldDB" id="C4L0N1"/>
<dbReference type="STRING" id="360911.EAT1b_0014"/>
<protein>
    <submittedName>
        <fullName evidence="1">Uncharacterized protein</fullName>
    </submittedName>
</protein>
<accession>C4L0N1</accession>
<dbReference type="KEGG" id="eat:EAT1b_0014"/>
<proteinExistence type="predicted"/>
<dbReference type="RefSeq" id="WP_012726068.1">
    <property type="nucleotide sequence ID" value="NC_012673.1"/>
</dbReference>
<dbReference type="Proteomes" id="UP000000716">
    <property type="component" value="Chromosome"/>
</dbReference>
<name>C4L0N1_EXISA</name>
<gene>
    <name evidence="1" type="ordered locus">EAT1b_0014</name>
</gene>
<evidence type="ECO:0000313" key="1">
    <source>
        <dbReference type="EMBL" id="ACQ68949.1"/>
    </source>
</evidence>
<sequence length="59" mass="7203">MMNARRQEEKYDELLRCKSCWVLHEEAETFQTLLQVKGIQFKTCTEHDYLTKFTREAFK</sequence>
<organism evidence="1 2">
    <name type="scientific">Exiguobacterium sp. (strain ATCC BAA-1283 / AT1b)</name>
    <dbReference type="NCBI Taxonomy" id="360911"/>
    <lineage>
        <taxon>Bacteria</taxon>
        <taxon>Bacillati</taxon>
        <taxon>Bacillota</taxon>
        <taxon>Bacilli</taxon>
        <taxon>Bacillales</taxon>
        <taxon>Bacillales Family XII. Incertae Sedis</taxon>
        <taxon>Exiguobacterium</taxon>
    </lineage>
</organism>
<evidence type="ECO:0000313" key="2">
    <source>
        <dbReference type="Proteomes" id="UP000000716"/>
    </source>
</evidence>